<protein>
    <recommendedName>
        <fullName evidence="5">Vacuolar protein sorting-associated protein 53 homolog</fullName>
    </recommendedName>
</protein>
<dbReference type="Pfam" id="PF04100">
    <property type="entry name" value="Vps53_N"/>
    <property type="match status" value="1"/>
</dbReference>
<keyword evidence="10 12" id="KW-0175">Coiled coil</keyword>
<evidence type="ECO:0000256" key="8">
    <source>
        <dbReference type="ARBA" id="ARBA00022927"/>
    </source>
</evidence>
<dbReference type="InParanoid" id="B3S1M2"/>
<evidence type="ECO:0000256" key="3">
    <source>
        <dbReference type="ARBA" id="ARBA00004481"/>
    </source>
</evidence>
<dbReference type="InterPro" id="IPR039766">
    <property type="entry name" value="Vps53"/>
</dbReference>
<keyword evidence="8" id="KW-0653">Protein transport</keyword>
<dbReference type="HOGENOM" id="CLU_007339_0_0_1"/>
<feature type="compositionally biased region" description="Low complexity" evidence="13">
    <location>
        <begin position="770"/>
        <end position="798"/>
    </location>
</feature>
<proteinExistence type="inferred from homology"/>
<dbReference type="InterPro" id="IPR038260">
    <property type="entry name" value="Vps53_C_sf"/>
</dbReference>
<comment type="similarity">
    <text evidence="4">Belongs to the VPS53 family.</text>
</comment>
<dbReference type="AlphaFoldDB" id="B3S1M2"/>
<organism evidence="16 17">
    <name type="scientific">Trichoplax adhaerens</name>
    <name type="common">Trichoplax reptans</name>
    <dbReference type="NCBI Taxonomy" id="10228"/>
    <lineage>
        <taxon>Eukaryota</taxon>
        <taxon>Metazoa</taxon>
        <taxon>Placozoa</taxon>
        <taxon>Uniplacotomia</taxon>
        <taxon>Trichoplacea</taxon>
        <taxon>Trichoplacidae</taxon>
        <taxon>Trichoplax</taxon>
    </lineage>
</organism>
<dbReference type="eggNOG" id="KOG2180">
    <property type="taxonomic scope" value="Eukaryota"/>
</dbReference>
<dbReference type="PhylomeDB" id="B3S1M2"/>
<comment type="subcellular location">
    <subcellularLocation>
        <location evidence="3">Endosome membrane</location>
        <topology evidence="3">Peripheral membrane protein</topology>
    </subcellularLocation>
    <subcellularLocation>
        <location evidence="1">Golgi apparatus</location>
        <location evidence="1">trans-Golgi network membrane</location>
        <topology evidence="1">Peripheral membrane protein</topology>
    </subcellularLocation>
    <subcellularLocation>
        <location evidence="2">Recycling endosome</location>
    </subcellularLocation>
</comment>
<dbReference type="PANTHER" id="PTHR12820:SF0">
    <property type="entry name" value="VACUOLAR PROTEIN SORTING-ASSOCIATED PROTEIN 53 HOMOLOG"/>
    <property type="match status" value="1"/>
</dbReference>
<reference evidence="16 17" key="1">
    <citation type="journal article" date="2008" name="Nature">
        <title>The Trichoplax genome and the nature of placozoans.</title>
        <authorList>
            <person name="Srivastava M."/>
            <person name="Begovic E."/>
            <person name="Chapman J."/>
            <person name="Putnam N.H."/>
            <person name="Hellsten U."/>
            <person name="Kawashima T."/>
            <person name="Kuo A."/>
            <person name="Mitros T."/>
            <person name="Salamov A."/>
            <person name="Carpenter M.L."/>
            <person name="Signorovitch A.Y."/>
            <person name="Moreno M.A."/>
            <person name="Kamm K."/>
            <person name="Grimwood J."/>
            <person name="Schmutz J."/>
            <person name="Shapiro H."/>
            <person name="Grigoriev I.V."/>
            <person name="Buss L.W."/>
            <person name="Schierwater B."/>
            <person name="Dellaporta S.L."/>
            <person name="Rokhsar D.S."/>
        </authorList>
    </citation>
    <scope>NUCLEOTIDE SEQUENCE [LARGE SCALE GENOMIC DNA]</scope>
    <source>
        <strain evidence="16 17">Grell-BS-1999</strain>
    </source>
</reference>
<evidence type="ECO:0000313" key="17">
    <source>
        <dbReference type="Proteomes" id="UP000009022"/>
    </source>
</evidence>
<keyword evidence="11" id="KW-0472">Membrane</keyword>
<dbReference type="EMBL" id="DS985247">
    <property type="protein sequence ID" value="EDV23564.1"/>
    <property type="molecule type" value="Genomic_DNA"/>
</dbReference>
<dbReference type="GO" id="GO:0010008">
    <property type="term" value="C:endosome membrane"/>
    <property type="evidence" value="ECO:0007669"/>
    <property type="project" value="UniProtKB-SubCell"/>
</dbReference>
<dbReference type="OMA" id="YKFAEAK"/>
<evidence type="ECO:0000256" key="7">
    <source>
        <dbReference type="ARBA" id="ARBA00022753"/>
    </source>
</evidence>
<evidence type="ECO:0000256" key="4">
    <source>
        <dbReference type="ARBA" id="ARBA00008628"/>
    </source>
</evidence>
<dbReference type="GO" id="GO:0000938">
    <property type="term" value="C:GARP complex"/>
    <property type="evidence" value="ECO:0000318"/>
    <property type="project" value="GO_Central"/>
</dbReference>
<evidence type="ECO:0000256" key="11">
    <source>
        <dbReference type="ARBA" id="ARBA00023136"/>
    </source>
</evidence>
<keyword evidence="7" id="KW-0967">Endosome</keyword>
<evidence type="ECO:0000256" key="12">
    <source>
        <dbReference type="SAM" id="Coils"/>
    </source>
</evidence>
<dbReference type="OrthoDB" id="10261632at2759"/>
<gene>
    <name evidence="16" type="ORF">TRIADDRAFT_58339</name>
</gene>
<sequence length="822" mass="92895">MAATVQGDDDDLIDDDIGASIKYPPNVEKAIKELFPSNDPLDAPDFNAVEYINTLFPTEQSLANIDDVVQRIRLKIGRLDDEIRTVIRSQTNVGSDGRQALEEAQNAITELFSKILDIKSKADKSEQMVKEITRDIKQLDHAKRHLTSSITTLNHLHMLVGGVHSLVNLTHRRQYGEIANLLQGVLNVKEHFDKYMGIPQIKQLADRITEIQNDLATQIQNDFEENLSADSKKKSPNLKQLTEACLIVDILNPTVKKRLLNWFVKQQLSDYLTIFYDSGDTAWLDKIDRRYTWLKRILMNYEEEYGQLFPGHWHVQERITYDFCLTTKKNLGKIMSERASDLDVKLLLFAIQRTTTFESQVAKRFAGSNFEEEISPGNPFKDKDEDTSKLSKESVFIGSISCCFEPYLYFYIDSQDKSLGELIDRFIQEFKSQGIPKAVENSDGGIVLPSCADLFVFYKKCMVQCSQLSTGQPLLQLAGLFKKYLKEYATKLLKNNLPKSGSGVSSMLKDVEVRFSVDDQATICCVLSSADYCLETTVQLENKLKEKIDQTLAEKIDFSSEQDVFHNIISNCIQLLVQDLDNACDPALNAMIKMHWQNVEVVGDQSNYVTSICSHLSQVVPKIRDNLASARKYFTQFCIKFANSFIPKFISHIYKCKPISTVGAEQLLLDTHSLKTTLLDLPCIGALTARKASSSYTKIISKGMSKAEMILKVVMSPQDPAMGFVESYINLLNDYDVSNFQKVLEMKGMKRNEQHSVIDLFKANIPSNAAASEQSSNNATATTATTTTISTSTTTTKSSNRRQPHQEPSRIKKLERLIKKQF</sequence>
<evidence type="ECO:0000256" key="9">
    <source>
        <dbReference type="ARBA" id="ARBA00023034"/>
    </source>
</evidence>
<name>B3S1M2_TRIAD</name>
<feature type="region of interest" description="Disordered" evidence="13">
    <location>
        <begin position="770"/>
        <end position="810"/>
    </location>
</feature>
<dbReference type="InterPro" id="IPR031745">
    <property type="entry name" value="Vps53_C"/>
</dbReference>
<evidence type="ECO:0000313" key="16">
    <source>
        <dbReference type="EMBL" id="EDV23564.1"/>
    </source>
</evidence>
<dbReference type="InterPro" id="IPR007234">
    <property type="entry name" value="Vps53_N"/>
</dbReference>
<accession>B3S1M2</accession>
<keyword evidence="17" id="KW-1185">Reference proteome</keyword>
<evidence type="ECO:0000256" key="13">
    <source>
        <dbReference type="SAM" id="MobiDB-lite"/>
    </source>
</evidence>
<dbReference type="CTD" id="6755377"/>
<dbReference type="GO" id="GO:0015031">
    <property type="term" value="P:protein transport"/>
    <property type="evidence" value="ECO:0007669"/>
    <property type="project" value="UniProtKB-KW"/>
</dbReference>
<feature type="coiled-coil region" evidence="12">
    <location>
        <begin position="101"/>
        <end position="142"/>
    </location>
</feature>
<evidence type="ECO:0000256" key="10">
    <source>
        <dbReference type="ARBA" id="ARBA00023054"/>
    </source>
</evidence>
<dbReference type="Proteomes" id="UP000009022">
    <property type="component" value="Unassembled WGS sequence"/>
</dbReference>
<dbReference type="Gene3D" id="1.10.357.110">
    <property type="entry name" value="Vacuolar protein sorting-associated protein 53, C-terminus"/>
    <property type="match status" value="1"/>
</dbReference>
<dbReference type="GO" id="GO:0005829">
    <property type="term" value="C:cytosol"/>
    <property type="evidence" value="ECO:0007669"/>
    <property type="project" value="GOC"/>
</dbReference>
<evidence type="ECO:0000259" key="15">
    <source>
        <dbReference type="Pfam" id="PF16854"/>
    </source>
</evidence>
<feature type="domain" description="Vps53 C-terminal" evidence="15">
    <location>
        <begin position="665"/>
        <end position="749"/>
    </location>
</feature>
<keyword evidence="6" id="KW-0813">Transport</keyword>
<dbReference type="FunFam" id="1.10.357.110:FF:000001">
    <property type="entry name" value="vacuolar protein sorting-associated protein 53 homolog"/>
    <property type="match status" value="1"/>
</dbReference>
<evidence type="ECO:0000256" key="2">
    <source>
        <dbReference type="ARBA" id="ARBA00004172"/>
    </source>
</evidence>
<evidence type="ECO:0000256" key="6">
    <source>
        <dbReference type="ARBA" id="ARBA00022448"/>
    </source>
</evidence>
<evidence type="ECO:0000259" key="14">
    <source>
        <dbReference type="Pfam" id="PF04100"/>
    </source>
</evidence>
<dbReference type="KEGG" id="tad:TRIADDRAFT_58339"/>
<keyword evidence="9" id="KW-0333">Golgi apparatus</keyword>
<feature type="domain" description="Vps53 N-terminal" evidence="14">
    <location>
        <begin position="44"/>
        <end position="431"/>
    </location>
</feature>
<dbReference type="GO" id="GO:0055037">
    <property type="term" value="C:recycling endosome"/>
    <property type="evidence" value="ECO:0007669"/>
    <property type="project" value="UniProtKB-SubCell"/>
</dbReference>
<dbReference type="GO" id="GO:0007041">
    <property type="term" value="P:lysosomal transport"/>
    <property type="evidence" value="ECO:0007669"/>
    <property type="project" value="UniProtKB-ARBA"/>
</dbReference>
<evidence type="ECO:0000256" key="5">
    <source>
        <dbReference type="ARBA" id="ARBA00014103"/>
    </source>
</evidence>
<dbReference type="STRING" id="10228.B3S1M2"/>
<evidence type="ECO:0000256" key="1">
    <source>
        <dbReference type="ARBA" id="ARBA00004150"/>
    </source>
</evidence>
<dbReference type="Pfam" id="PF16854">
    <property type="entry name" value="VPS53_C"/>
    <property type="match status" value="1"/>
</dbReference>
<dbReference type="FunCoup" id="B3S1M2">
    <property type="interactions" value="1934"/>
</dbReference>
<dbReference type="GO" id="GO:0042147">
    <property type="term" value="P:retrograde transport, endosome to Golgi"/>
    <property type="evidence" value="ECO:0000318"/>
    <property type="project" value="GO_Central"/>
</dbReference>
<dbReference type="RefSeq" id="XP_002114474.1">
    <property type="nucleotide sequence ID" value="XM_002114438.1"/>
</dbReference>
<dbReference type="PANTHER" id="PTHR12820">
    <property type="entry name" value="VACUOLAR SORTING PROTEIN 53"/>
    <property type="match status" value="1"/>
</dbReference>
<dbReference type="GeneID" id="6755377"/>